<dbReference type="AlphaFoldDB" id="A0A9X2CLR0"/>
<dbReference type="RefSeq" id="WP_248995655.1">
    <property type="nucleotide sequence ID" value="NZ_JAKIKP010000006.1"/>
</dbReference>
<dbReference type="EMBL" id="JAKIKP010000006">
    <property type="protein sequence ID" value="MCL1142969.1"/>
    <property type="molecule type" value="Genomic_DNA"/>
</dbReference>
<keyword evidence="2" id="KW-1185">Reference proteome</keyword>
<sequence>MTKLILKPIAKKVNTLAANKAKLKDISVINHVDNKNLSIANEVLLTLSAKDFATVIANDLDRCNLAGYSTYGFISSLGWGLKFALSSLTRTLTNDFSLFVCTLVDKRNKENGTDIGVKALDAKDAKAIAERATKIANTVEDLYTEYEFHAEAISNMSPMGFELHPFMRRIEASYQLNNDLDGDEQWEDEAEDFTIDGVEEQYRAERYLREIEEIMAPSQGAQWRKANVTAARDAEPKAVYEAVTKEEFIHDLVGRSMDEHRKIASFATWKAIGSLIERLHQRYGQPVENKGQVKRIASRDMLLQMFPDGVPTKKLSLILKLRNKRWAVKTQIQYLTDRINWLSQRIDQLDADAAQETIASVQNADNIDRLNEAEIDLANALAQEKMLDTWMPEFDRLLALADLRDQETGEKFTPPMFSFYSNFDVIEFVARQVKAKKRLEGLNLTEKMARTEAERMLGNPQASTFTTVRPTVDSVTGEIKDKPVKIHSLSFFEDTDYTELAKRLGDIRRKHAQTDKAQQVLRMLAATHKQMGMKNKKVTTAMVDDLMSSFDDARFAHLDTFESEKIQMDAAGVRL</sequence>
<evidence type="ECO:0000313" key="1">
    <source>
        <dbReference type="EMBL" id="MCL1142969.1"/>
    </source>
</evidence>
<proteinExistence type="predicted"/>
<organism evidence="1 2">
    <name type="scientific">Shewanella gaetbuli</name>
    <dbReference type="NCBI Taxonomy" id="220752"/>
    <lineage>
        <taxon>Bacteria</taxon>
        <taxon>Pseudomonadati</taxon>
        <taxon>Pseudomonadota</taxon>
        <taxon>Gammaproteobacteria</taxon>
        <taxon>Alteromonadales</taxon>
        <taxon>Shewanellaceae</taxon>
        <taxon>Shewanella</taxon>
    </lineage>
</organism>
<reference evidence="1" key="1">
    <citation type="submission" date="2022-01" db="EMBL/GenBank/DDBJ databases">
        <title>Whole genome-based taxonomy of the Shewanellaceae.</title>
        <authorList>
            <person name="Martin-Rodriguez A.J."/>
        </authorList>
    </citation>
    <scope>NUCLEOTIDE SEQUENCE</scope>
    <source>
        <strain evidence="1">DSM 16422</strain>
    </source>
</reference>
<evidence type="ECO:0000313" key="2">
    <source>
        <dbReference type="Proteomes" id="UP001139333"/>
    </source>
</evidence>
<protein>
    <submittedName>
        <fullName evidence="1">Uncharacterized protein</fullName>
    </submittedName>
</protein>
<dbReference type="Proteomes" id="UP001139333">
    <property type="component" value="Unassembled WGS sequence"/>
</dbReference>
<accession>A0A9X2CLR0</accession>
<name>A0A9X2CLR0_9GAMM</name>
<gene>
    <name evidence="1" type="ORF">L2672_09715</name>
</gene>
<comment type="caution">
    <text evidence="1">The sequence shown here is derived from an EMBL/GenBank/DDBJ whole genome shotgun (WGS) entry which is preliminary data.</text>
</comment>